<gene>
    <name evidence="1" type="ORF">AGLY_012223</name>
</gene>
<dbReference type="InterPro" id="IPR012337">
    <property type="entry name" value="RNaseH-like_sf"/>
</dbReference>
<protein>
    <submittedName>
        <fullName evidence="1">Uncharacterized protein</fullName>
    </submittedName>
</protein>
<dbReference type="Proteomes" id="UP000475862">
    <property type="component" value="Unassembled WGS sequence"/>
</dbReference>
<reference evidence="1 2" key="1">
    <citation type="submission" date="2019-08" db="EMBL/GenBank/DDBJ databases">
        <title>The genome of the soybean aphid Biotype 1, its phylome, world population structure and adaptation to the North American continent.</title>
        <authorList>
            <person name="Giordano R."/>
            <person name="Donthu R.K."/>
            <person name="Hernandez A.G."/>
            <person name="Wright C.L."/>
            <person name="Zimin A.V."/>
        </authorList>
    </citation>
    <scope>NUCLEOTIDE SEQUENCE [LARGE SCALE GENOMIC DNA]</scope>
    <source>
        <tissue evidence="1">Whole aphids</tissue>
    </source>
</reference>
<comment type="caution">
    <text evidence="1">The sequence shown here is derived from an EMBL/GenBank/DDBJ whole genome shotgun (WGS) entry which is preliminary data.</text>
</comment>
<keyword evidence="2" id="KW-1185">Reference proteome</keyword>
<sequence length="170" mass="19898">MDQYGFQLMNQQMQRAEKCNNKTIAKLFNDSMNLLWPNGVKYENVLLFLTDAAPYMVKAGSILTAFFPKLVHLTCLVHGFHRVSETIRCNYSEVDQLIATIKKIFLKAPSRVSKFKEMYPDLNLPPEPIITRWGTWLEAVQYYCDHFDKIKMLFQISILNRPQLLKKPIH</sequence>
<dbReference type="EMBL" id="VYZN01000048">
    <property type="protein sequence ID" value="KAE9528648.1"/>
    <property type="molecule type" value="Genomic_DNA"/>
</dbReference>
<evidence type="ECO:0000313" key="2">
    <source>
        <dbReference type="Proteomes" id="UP000475862"/>
    </source>
</evidence>
<organism evidence="1 2">
    <name type="scientific">Aphis glycines</name>
    <name type="common">Soybean aphid</name>
    <dbReference type="NCBI Taxonomy" id="307491"/>
    <lineage>
        <taxon>Eukaryota</taxon>
        <taxon>Metazoa</taxon>
        <taxon>Ecdysozoa</taxon>
        <taxon>Arthropoda</taxon>
        <taxon>Hexapoda</taxon>
        <taxon>Insecta</taxon>
        <taxon>Pterygota</taxon>
        <taxon>Neoptera</taxon>
        <taxon>Paraneoptera</taxon>
        <taxon>Hemiptera</taxon>
        <taxon>Sternorrhyncha</taxon>
        <taxon>Aphidomorpha</taxon>
        <taxon>Aphidoidea</taxon>
        <taxon>Aphididae</taxon>
        <taxon>Aphidini</taxon>
        <taxon>Aphis</taxon>
        <taxon>Aphis</taxon>
    </lineage>
</organism>
<dbReference type="OrthoDB" id="6625366at2759"/>
<dbReference type="AlphaFoldDB" id="A0A6G0TBL4"/>
<evidence type="ECO:0000313" key="1">
    <source>
        <dbReference type="EMBL" id="KAE9528648.1"/>
    </source>
</evidence>
<accession>A0A6G0TBL4</accession>
<name>A0A6G0TBL4_APHGL</name>
<dbReference type="SUPFAM" id="SSF53098">
    <property type="entry name" value="Ribonuclease H-like"/>
    <property type="match status" value="1"/>
</dbReference>
<proteinExistence type="predicted"/>